<feature type="compositionally biased region" description="Basic and acidic residues" evidence="1">
    <location>
        <begin position="109"/>
        <end position="120"/>
    </location>
</feature>
<protein>
    <submittedName>
        <fullName evidence="2">Uncharacterized protein</fullName>
    </submittedName>
</protein>
<proteinExistence type="predicted"/>
<dbReference type="OrthoDB" id="5464at2759"/>
<feature type="region of interest" description="Disordered" evidence="1">
    <location>
        <begin position="96"/>
        <end position="120"/>
    </location>
</feature>
<keyword evidence="3" id="KW-1185">Reference proteome</keyword>
<organism evidence="2 3">
    <name type="scientific">Liparis tanakae</name>
    <name type="common">Tanaka's snailfish</name>
    <dbReference type="NCBI Taxonomy" id="230148"/>
    <lineage>
        <taxon>Eukaryota</taxon>
        <taxon>Metazoa</taxon>
        <taxon>Chordata</taxon>
        <taxon>Craniata</taxon>
        <taxon>Vertebrata</taxon>
        <taxon>Euteleostomi</taxon>
        <taxon>Actinopterygii</taxon>
        <taxon>Neopterygii</taxon>
        <taxon>Teleostei</taxon>
        <taxon>Neoteleostei</taxon>
        <taxon>Acanthomorphata</taxon>
        <taxon>Eupercaria</taxon>
        <taxon>Perciformes</taxon>
        <taxon>Cottioidei</taxon>
        <taxon>Cottales</taxon>
        <taxon>Liparidae</taxon>
        <taxon>Liparis</taxon>
    </lineage>
</organism>
<comment type="caution">
    <text evidence="2">The sequence shown here is derived from an EMBL/GenBank/DDBJ whole genome shotgun (WGS) entry which is preliminary data.</text>
</comment>
<dbReference type="AlphaFoldDB" id="A0A4Z2EBX2"/>
<name>A0A4Z2EBX2_9TELE</name>
<dbReference type="EMBL" id="SRLO01011620">
    <property type="protein sequence ID" value="TNN25802.1"/>
    <property type="molecule type" value="Genomic_DNA"/>
</dbReference>
<sequence>MLSLRPLGSSAPRAAAARRPGGLSAALAFEEPGAFGAKSSWELLRALCVFQLCSFPVLVNNCGKKDRYVGHDIRNDLGEEDEVQRQRCKLHARANMSTRRLHDPAQTSETDKCKSDVREPDRSHFSCRFEEFYA</sequence>
<evidence type="ECO:0000313" key="3">
    <source>
        <dbReference type="Proteomes" id="UP000314294"/>
    </source>
</evidence>
<evidence type="ECO:0000313" key="2">
    <source>
        <dbReference type="EMBL" id="TNN25802.1"/>
    </source>
</evidence>
<reference evidence="2 3" key="1">
    <citation type="submission" date="2019-03" db="EMBL/GenBank/DDBJ databases">
        <title>First draft genome of Liparis tanakae, snailfish: a comprehensive survey of snailfish specific genes.</title>
        <authorList>
            <person name="Kim W."/>
            <person name="Song I."/>
            <person name="Jeong J.-H."/>
            <person name="Kim D."/>
            <person name="Kim S."/>
            <person name="Ryu S."/>
            <person name="Song J.Y."/>
            <person name="Lee S.K."/>
        </authorList>
    </citation>
    <scope>NUCLEOTIDE SEQUENCE [LARGE SCALE GENOMIC DNA]</scope>
    <source>
        <tissue evidence="2">Muscle</tissue>
    </source>
</reference>
<gene>
    <name evidence="2" type="ORF">EYF80_064065</name>
</gene>
<evidence type="ECO:0000256" key="1">
    <source>
        <dbReference type="SAM" id="MobiDB-lite"/>
    </source>
</evidence>
<accession>A0A4Z2EBX2</accession>
<dbReference type="Proteomes" id="UP000314294">
    <property type="component" value="Unassembled WGS sequence"/>
</dbReference>